<evidence type="ECO:0000256" key="2">
    <source>
        <dbReference type="ARBA" id="ARBA00022630"/>
    </source>
</evidence>
<dbReference type="SUPFAM" id="SSF54373">
    <property type="entry name" value="FAD-linked reductases, C-terminal domain"/>
    <property type="match status" value="1"/>
</dbReference>
<evidence type="ECO:0000256" key="3">
    <source>
        <dbReference type="ARBA" id="ARBA00022827"/>
    </source>
</evidence>
<evidence type="ECO:0000313" key="5">
    <source>
        <dbReference type="EMBL" id="KAK5613286.1"/>
    </source>
</evidence>
<dbReference type="InterPro" id="IPR002937">
    <property type="entry name" value="Amino_oxidase"/>
</dbReference>
<accession>A0AAV9RW51</accession>
<dbReference type="PANTHER" id="PTHR10742">
    <property type="entry name" value="FLAVIN MONOAMINE OXIDASE"/>
    <property type="match status" value="1"/>
</dbReference>
<dbReference type="Proteomes" id="UP001311232">
    <property type="component" value="Unassembled WGS sequence"/>
</dbReference>
<dbReference type="EMBL" id="JAHHUM010001229">
    <property type="protein sequence ID" value="KAK5613286.1"/>
    <property type="molecule type" value="Genomic_DNA"/>
</dbReference>
<sequence>MSSDCGRKPEYPNNSIKGGKSITDGPFRYMYSLPRKNRIGVLLASYTWADDSHLFQGVTDEELKELVLRDLVQMHDESVRPLCTGVIVKKWSLDPYSLGAFALFAPYQHLQYSAEIFRHEGRIYFAGEHTAFPHAWIETFMKSAISAAMHINGAVHKDSSEAQH</sequence>
<gene>
    <name evidence="5" type="ORF">CRENBAI_024524</name>
</gene>
<comment type="cofactor">
    <cofactor evidence="1">
        <name>FAD</name>
        <dbReference type="ChEBI" id="CHEBI:57692"/>
    </cofactor>
</comment>
<reference evidence="5 6" key="1">
    <citation type="submission" date="2021-06" db="EMBL/GenBank/DDBJ databases">
        <authorList>
            <person name="Palmer J.M."/>
        </authorList>
    </citation>
    <scope>NUCLEOTIDE SEQUENCE [LARGE SCALE GENOMIC DNA]</scope>
    <source>
        <strain evidence="5 6">MEX-2019</strain>
        <tissue evidence="5">Muscle</tissue>
    </source>
</reference>
<dbReference type="Gene3D" id="1.10.10.1620">
    <property type="match status" value="1"/>
</dbReference>
<name>A0AAV9RW51_9TELE</name>
<keyword evidence="3" id="KW-0274">FAD</keyword>
<comment type="caution">
    <text evidence="5">The sequence shown here is derived from an EMBL/GenBank/DDBJ whole genome shotgun (WGS) entry which is preliminary data.</text>
</comment>
<organism evidence="5 6">
    <name type="scientific">Crenichthys baileyi</name>
    <name type="common">White River springfish</name>
    <dbReference type="NCBI Taxonomy" id="28760"/>
    <lineage>
        <taxon>Eukaryota</taxon>
        <taxon>Metazoa</taxon>
        <taxon>Chordata</taxon>
        <taxon>Craniata</taxon>
        <taxon>Vertebrata</taxon>
        <taxon>Euteleostomi</taxon>
        <taxon>Actinopterygii</taxon>
        <taxon>Neopterygii</taxon>
        <taxon>Teleostei</taxon>
        <taxon>Neoteleostei</taxon>
        <taxon>Acanthomorphata</taxon>
        <taxon>Ovalentaria</taxon>
        <taxon>Atherinomorphae</taxon>
        <taxon>Cyprinodontiformes</taxon>
        <taxon>Goodeidae</taxon>
        <taxon>Crenichthys</taxon>
    </lineage>
</organism>
<evidence type="ECO:0000259" key="4">
    <source>
        <dbReference type="Pfam" id="PF01593"/>
    </source>
</evidence>
<dbReference type="InterPro" id="IPR050281">
    <property type="entry name" value="Flavin_monoamine_oxidase"/>
</dbReference>
<keyword evidence="6" id="KW-1185">Reference proteome</keyword>
<dbReference type="FunFam" id="1.10.10.1620:FF:000001">
    <property type="entry name" value="Amine oxidase"/>
    <property type="match status" value="1"/>
</dbReference>
<evidence type="ECO:0000256" key="1">
    <source>
        <dbReference type="ARBA" id="ARBA00001974"/>
    </source>
</evidence>
<dbReference type="Pfam" id="PF01593">
    <property type="entry name" value="Amino_oxidase"/>
    <property type="match status" value="1"/>
</dbReference>
<dbReference type="GO" id="GO:0001716">
    <property type="term" value="F:L-amino-acid oxidase activity"/>
    <property type="evidence" value="ECO:0007669"/>
    <property type="project" value="TreeGrafter"/>
</dbReference>
<dbReference type="GO" id="GO:0009063">
    <property type="term" value="P:amino acid catabolic process"/>
    <property type="evidence" value="ECO:0007669"/>
    <property type="project" value="TreeGrafter"/>
</dbReference>
<protein>
    <recommendedName>
        <fullName evidence="4">Amine oxidase domain-containing protein</fullName>
    </recommendedName>
</protein>
<feature type="domain" description="Amine oxidase" evidence="4">
    <location>
        <begin position="17"/>
        <end position="151"/>
    </location>
</feature>
<evidence type="ECO:0000313" key="6">
    <source>
        <dbReference type="Proteomes" id="UP001311232"/>
    </source>
</evidence>
<keyword evidence="2" id="KW-0285">Flavoprotein</keyword>
<dbReference type="PANTHER" id="PTHR10742:SF342">
    <property type="entry name" value="AMINE OXIDASE"/>
    <property type="match status" value="1"/>
</dbReference>
<dbReference type="Gene3D" id="3.90.660.10">
    <property type="match status" value="1"/>
</dbReference>
<dbReference type="AlphaFoldDB" id="A0AAV9RW51"/>
<proteinExistence type="predicted"/>